<dbReference type="SUPFAM" id="SSF52242">
    <property type="entry name" value="Cobalamin (vitamin B12)-binding domain"/>
    <property type="match status" value="1"/>
</dbReference>
<dbReference type="PROSITE" id="PS51332">
    <property type="entry name" value="B12_BINDING"/>
    <property type="match status" value="1"/>
</dbReference>
<dbReference type="InterPro" id="IPR036594">
    <property type="entry name" value="Meth_synthase_dom"/>
</dbReference>
<sequence>MGTADRSRLEGAIRQHFHHHETAADTGAAERQLMDGTVHFRQFLSTLLEKDPKHFRAALDRLRSERAPLLVICETLIVPVAEELGRMWCEDQQSFASITAATARLQLLLNSLADVEGPSFHDEERPRILLMRMPSNDHTLGLSVISSVFHEEGWSVEGGPSLQAGNRAYGMAREGGYRMIGVSVAVGSSVDEISAIINKIRKACPDPSMSILLGGASLSDRAPELKAAGADIVALDVRQAIEQANTLLKSRG</sequence>
<dbReference type="Gene3D" id="1.10.1240.10">
    <property type="entry name" value="Methionine synthase domain"/>
    <property type="match status" value="1"/>
</dbReference>
<evidence type="ECO:0000313" key="3">
    <source>
        <dbReference type="Proteomes" id="UP001320715"/>
    </source>
</evidence>
<dbReference type="InterPro" id="IPR036724">
    <property type="entry name" value="Cobalamin-bd_sf"/>
</dbReference>
<dbReference type="RefSeq" id="WP_193217300.1">
    <property type="nucleotide sequence ID" value="NZ_CP159480.1"/>
</dbReference>
<accession>A0ABT1CU09</accession>
<evidence type="ECO:0000259" key="1">
    <source>
        <dbReference type="PROSITE" id="PS51332"/>
    </source>
</evidence>
<gene>
    <name evidence="2" type="ORF">GTW23_15975</name>
</gene>
<evidence type="ECO:0000313" key="2">
    <source>
        <dbReference type="EMBL" id="MCO6409680.1"/>
    </source>
</evidence>
<protein>
    <recommendedName>
        <fullName evidence="1">B12-binding domain-containing protein</fullName>
    </recommendedName>
</protein>
<comment type="caution">
    <text evidence="2">The sequence shown here is derived from an EMBL/GenBank/DDBJ whole genome shotgun (WGS) entry which is preliminary data.</text>
</comment>
<name>A0ABT1CU09_9HYPH</name>
<proteinExistence type="predicted"/>
<reference evidence="2 3" key="1">
    <citation type="submission" date="2020-01" db="EMBL/GenBank/DDBJ databases">
        <title>Genomes of bacteria type strains.</title>
        <authorList>
            <person name="Chen J."/>
            <person name="Zhu S."/>
            <person name="Yang J."/>
        </authorList>
    </citation>
    <scope>NUCLEOTIDE SEQUENCE [LARGE SCALE GENOMIC DNA]</scope>
    <source>
        <strain evidence="2 3">DSM 16655</strain>
    </source>
</reference>
<keyword evidence="3" id="KW-1185">Reference proteome</keyword>
<dbReference type="Gene3D" id="3.40.50.280">
    <property type="entry name" value="Cobalamin-binding domain"/>
    <property type="match status" value="1"/>
</dbReference>
<dbReference type="Proteomes" id="UP001320715">
    <property type="component" value="Unassembled WGS sequence"/>
</dbReference>
<dbReference type="InterPro" id="IPR006158">
    <property type="entry name" value="Cobalamin-bd"/>
</dbReference>
<feature type="domain" description="B12-binding" evidence="1">
    <location>
        <begin position="125"/>
        <end position="252"/>
    </location>
</feature>
<organism evidence="2 3">
    <name type="scientific">Hoeflea alexandrii</name>
    <dbReference type="NCBI Taxonomy" id="288436"/>
    <lineage>
        <taxon>Bacteria</taxon>
        <taxon>Pseudomonadati</taxon>
        <taxon>Pseudomonadota</taxon>
        <taxon>Alphaproteobacteria</taxon>
        <taxon>Hyphomicrobiales</taxon>
        <taxon>Rhizobiaceae</taxon>
        <taxon>Hoeflea</taxon>
    </lineage>
</organism>
<dbReference type="EMBL" id="JAAAML010000003">
    <property type="protein sequence ID" value="MCO6409680.1"/>
    <property type="molecule type" value="Genomic_DNA"/>
</dbReference>